<dbReference type="EMBL" id="CAJVCH010260903">
    <property type="protein sequence ID" value="CAG7734008.1"/>
    <property type="molecule type" value="Genomic_DNA"/>
</dbReference>
<feature type="compositionally biased region" description="Polar residues" evidence="1">
    <location>
        <begin position="173"/>
        <end position="197"/>
    </location>
</feature>
<sequence>VTSEGTKSPKTGSTPSILFDVSSTTEGATASESASQKSGTEIPTLLPSSSEKWNESKISTELKHLTYSETKSPEEDTTVSTLNIDQHDTAQMSIPMTSPISILSGDDESAIRSSKDVRETTEMSESKLKPQENTPLEILQTEKVEITPTSPDNREGKSFGITNPRKPLKNGSDLESTTPDLETQENTTEIPESNRISGSELDHRVDTTISRNFNSSRSKDSMTESGVTAYVPTESPVEETEISNTTDTSIIGKEVAQNQGFLVKVQENKGNAHLHQSTEATSIPEESISTTASNLDWTSTFSQIENSTIEMKPSGHAKALNDSNAKPSSKYSKILKSKMETTESGSGEISDLTTELSFTQMQPEYTGASTVASKTTDREFVTDGRVIEETKDWISKSSLTTEADSSGNDFFTDAPKTFNTNQNLVNTKDKINAKSDDSLKLTTDSNDSEVSTLKSITESKPLTKGETTSSSTRALDDSEVNKMGTTLTSPSEQSNIETTTTTDTFSFLTVQPLSMKTHPNETNTTTLEMETQTP</sequence>
<evidence type="ECO:0000256" key="1">
    <source>
        <dbReference type="SAM" id="MobiDB-lite"/>
    </source>
</evidence>
<feature type="region of interest" description="Disordered" evidence="1">
    <location>
        <begin position="452"/>
        <end position="534"/>
    </location>
</feature>
<feature type="non-terminal residue" evidence="2">
    <location>
        <position position="1"/>
    </location>
</feature>
<organism evidence="2 3">
    <name type="scientific">Allacma fusca</name>
    <dbReference type="NCBI Taxonomy" id="39272"/>
    <lineage>
        <taxon>Eukaryota</taxon>
        <taxon>Metazoa</taxon>
        <taxon>Ecdysozoa</taxon>
        <taxon>Arthropoda</taxon>
        <taxon>Hexapoda</taxon>
        <taxon>Collembola</taxon>
        <taxon>Symphypleona</taxon>
        <taxon>Sminthuridae</taxon>
        <taxon>Allacma</taxon>
    </lineage>
</organism>
<keyword evidence="3" id="KW-1185">Reference proteome</keyword>
<protein>
    <submittedName>
        <fullName evidence="2">Uncharacterized protein</fullName>
    </submittedName>
</protein>
<feature type="compositionally biased region" description="Low complexity" evidence="1">
    <location>
        <begin position="22"/>
        <end position="35"/>
    </location>
</feature>
<gene>
    <name evidence="2" type="ORF">AFUS01_LOCUS22420</name>
</gene>
<feature type="region of interest" description="Disordered" evidence="1">
    <location>
        <begin position="1"/>
        <end position="246"/>
    </location>
</feature>
<name>A0A8J2KD70_9HEXA</name>
<feature type="non-terminal residue" evidence="2">
    <location>
        <position position="534"/>
    </location>
</feature>
<feature type="compositionally biased region" description="Polar residues" evidence="1">
    <location>
        <begin position="78"/>
        <end position="101"/>
    </location>
</feature>
<feature type="compositionally biased region" description="Basic and acidic residues" evidence="1">
    <location>
        <begin position="52"/>
        <end position="74"/>
    </location>
</feature>
<evidence type="ECO:0000313" key="3">
    <source>
        <dbReference type="Proteomes" id="UP000708208"/>
    </source>
</evidence>
<reference evidence="2" key="1">
    <citation type="submission" date="2021-06" db="EMBL/GenBank/DDBJ databases">
        <authorList>
            <person name="Hodson N. C."/>
            <person name="Mongue J. A."/>
            <person name="Jaron S. K."/>
        </authorList>
    </citation>
    <scope>NUCLEOTIDE SEQUENCE</scope>
</reference>
<feature type="compositionally biased region" description="Polar residues" evidence="1">
    <location>
        <begin position="36"/>
        <end position="51"/>
    </location>
</feature>
<feature type="compositionally biased region" description="Polar residues" evidence="1">
    <location>
        <begin position="452"/>
        <end position="473"/>
    </location>
</feature>
<feature type="compositionally biased region" description="Low complexity" evidence="1">
    <location>
        <begin position="521"/>
        <end position="534"/>
    </location>
</feature>
<comment type="caution">
    <text evidence="2">The sequence shown here is derived from an EMBL/GenBank/DDBJ whole genome shotgun (WGS) entry which is preliminary data.</text>
</comment>
<feature type="compositionally biased region" description="Polar residues" evidence="1">
    <location>
        <begin position="207"/>
        <end position="216"/>
    </location>
</feature>
<feature type="compositionally biased region" description="Polar residues" evidence="1">
    <location>
        <begin position="1"/>
        <end position="16"/>
    </location>
</feature>
<feature type="compositionally biased region" description="Basic and acidic residues" evidence="1">
    <location>
        <begin position="109"/>
        <end position="130"/>
    </location>
</feature>
<dbReference type="AlphaFoldDB" id="A0A8J2KD70"/>
<accession>A0A8J2KD70</accession>
<feature type="compositionally biased region" description="Polar residues" evidence="1">
    <location>
        <begin position="505"/>
        <end position="514"/>
    </location>
</feature>
<proteinExistence type="predicted"/>
<evidence type="ECO:0000313" key="2">
    <source>
        <dbReference type="EMBL" id="CAG7734008.1"/>
    </source>
</evidence>
<dbReference type="Proteomes" id="UP000708208">
    <property type="component" value="Unassembled WGS sequence"/>
</dbReference>
<feature type="compositionally biased region" description="Polar residues" evidence="1">
    <location>
        <begin position="483"/>
        <end position="497"/>
    </location>
</feature>